<evidence type="ECO:0000259" key="2">
    <source>
        <dbReference type="Pfam" id="PF18181"/>
    </source>
</evidence>
<name>A0A6G7YGE1_9ACTN</name>
<dbReference type="AlphaFoldDB" id="A0A6G7YGE1"/>
<gene>
    <name evidence="4" type="ORF">G7071_09880</name>
</gene>
<dbReference type="InterPro" id="IPR041116">
    <property type="entry name" value="SLATT_3"/>
</dbReference>
<reference evidence="4 5" key="1">
    <citation type="submission" date="2020-03" db="EMBL/GenBank/DDBJ databases">
        <title>Nocardioides sp. nov., isolated from fish.</title>
        <authorList>
            <person name="Hyun D.-W."/>
            <person name="Bae J.-W."/>
        </authorList>
    </citation>
    <scope>NUCLEOTIDE SEQUENCE [LARGE SCALE GENOMIC DNA]</scope>
    <source>
        <strain evidence="4 5">HDW12A</strain>
    </source>
</reference>
<feature type="transmembrane region" description="Helical" evidence="1">
    <location>
        <begin position="53"/>
        <end position="71"/>
    </location>
</feature>
<dbReference type="Pfam" id="PF18181">
    <property type="entry name" value="SLATT_1"/>
    <property type="match status" value="1"/>
</dbReference>
<keyword evidence="1" id="KW-0812">Transmembrane</keyword>
<dbReference type="NCBIfam" id="NF033610">
    <property type="entry name" value="SLATT_3"/>
    <property type="match status" value="1"/>
</dbReference>
<proteinExistence type="predicted"/>
<evidence type="ECO:0000259" key="3">
    <source>
        <dbReference type="Pfam" id="PF18184"/>
    </source>
</evidence>
<feature type="transmembrane region" description="Helical" evidence="1">
    <location>
        <begin position="208"/>
        <end position="225"/>
    </location>
</feature>
<organism evidence="4 5">
    <name type="scientific">Nocardioides piscis</name>
    <dbReference type="NCBI Taxonomy" id="2714938"/>
    <lineage>
        <taxon>Bacteria</taxon>
        <taxon>Bacillati</taxon>
        <taxon>Actinomycetota</taxon>
        <taxon>Actinomycetes</taxon>
        <taxon>Propionibacteriales</taxon>
        <taxon>Nocardioidaceae</taxon>
        <taxon>Nocardioides</taxon>
    </lineage>
</organism>
<dbReference type="KEGG" id="npi:G7071_09880"/>
<keyword evidence="1" id="KW-0472">Membrane</keyword>
<keyword evidence="5" id="KW-1185">Reference proteome</keyword>
<feature type="transmembrane region" description="Helical" evidence="1">
    <location>
        <begin position="77"/>
        <end position="97"/>
    </location>
</feature>
<feature type="domain" description="SMODS and SLOG-associating 2TM effector" evidence="2">
    <location>
        <begin position="182"/>
        <end position="302"/>
    </location>
</feature>
<dbReference type="NCBIfam" id="NF033634">
    <property type="entry name" value="SLATT_1"/>
    <property type="match status" value="1"/>
</dbReference>
<dbReference type="InterPro" id="IPR040884">
    <property type="entry name" value="SLATT_1"/>
</dbReference>
<dbReference type="EMBL" id="CP049866">
    <property type="protein sequence ID" value="QIK75708.1"/>
    <property type="molecule type" value="Genomic_DNA"/>
</dbReference>
<dbReference type="Pfam" id="PF18184">
    <property type="entry name" value="SLATT_3"/>
    <property type="match status" value="1"/>
</dbReference>
<feature type="domain" description="SMODS and SLOG-associating 2TM effector" evidence="3">
    <location>
        <begin position="30"/>
        <end position="179"/>
    </location>
</feature>
<sequence length="314" mass="34109">MADTISIMFGRNDAVTPDPEPPVMADSDYPSLYTFASTTSTTGRDNTFLQTRWYLVMLTIGALAGAVTWKVGSQDAMGWVSVVAFLTSSALALLLAFRRPAEAWYQGRAAAESVKSLTWSYATGADPFPIDAADVDQTFIDRLRQIVRELSQVDTQAATGEQITARMRELRASTFEERRDAYVLGRIEDQRGWYAGKATFHRKRAKQLIGGAVASSIVGLVLGVLRAQMVISIDLLGVFAALGAALVAESQLRQHTINASAYALTCQELGMASSLASRADEESWPRVVSEAEEAISREHVMWCARNGVLNASSG</sequence>
<evidence type="ECO:0000313" key="5">
    <source>
        <dbReference type="Proteomes" id="UP000502035"/>
    </source>
</evidence>
<evidence type="ECO:0000256" key="1">
    <source>
        <dbReference type="SAM" id="Phobius"/>
    </source>
</evidence>
<dbReference type="Proteomes" id="UP000502035">
    <property type="component" value="Chromosome"/>
</dbReference>
<evidence type="ECO:0000313" key="4">
    <source>
        <dbReference type="EMBL" id="QIK75708.1"/>
    </source>
</evidence>
<dbReference type="RefSeq" id="WP_166318053.1">
    <property type="nucleotide sequence ID" value="NZ_CP049866.1"/>
</dbReference>
<keyword evidence="1" id="KW-1133">Transmembrane helix</keyword>
<accession>A0A6G7YGE1</accession>
<protein>
    <submittedName>
        <fullName evidence="4">DUF4231 domain-containing protein</fullName>
    </submittedName>
</protein>